<protein>
    <submittedName>
        <fullName evidence="6">Transcriptional regulator, RpiR family</fullName>
    </submittedName>
</protein>
<keyword evidence="1" id="KW-0805">Transcription regulation</keyword>
<dbReference type="GO" id="GO:0003677">
    <property type="term" value="F:DNA binding"/>
    <property type="evidence" value="ECO:0007669"/>
    <property type="project" value="UniProtKB-KW"/>
</dbReference>
<dbReference type="PROSITE" id="PS51464">
    <property type="entry name" value="SIS"/>
    <property type="match status" value="1"/>
</dbReference>
<evidence type="ECO:0000256" key="1">
    <source>
        <dbReference type="ARBA" id="ARBA00023015"/>
    </source>
</evidence>
<dbReference type="STRING" id="60137.SAMN04488041_103210"/>
<dbReference type="GO" id="GO:1901135">
    <property type="term" value="P:carbohydrate derivative metabolic process"/>
    <property type="evidence" value="ECO:0007669"/>
    <property type="project" value="InterPro"/>
</dbReference>
<dbReference type="InterPro" id="IPR000281">
    <property type="entry name" value="HTH_RpiR"/>
</dbReference>
<dbReference type="InterPro" id="IPR001347">
    <property type="entry name" value="SIS_dom"/>
</dbReference>
<dbReference type="InterPro" id="IPR036388">
    <property type="entry name" value="WH-like_DNA-bd_sf"/>
</dbReference>
<dbReference type="InterPro" id="IPR046348">
    <property type="entry name" value="SIS_dom_sf"/>
</dbReference>
<evidence type="ECO:0000313" key="6">
    <source>
        <dbReference type="EMBL" id="SDW77958.1"/>
    </source>
</evidence>
<dbReference type="Pfam" id="PF01380">
    <property type="entry name" value="SIS"/>
    <property type="match status" value="1"/>
</dbReference>
<dbReference type="GO" id="GO:0003700">
    <property type="term" value="F:DNA-binding transcription factor activity"/>
    <property type="evidence" value="ECO:0007669"/>
    <property type="project" value="InterPro"/>
</dbReference>
<name>A0A1H2WBR4_9RHOB</name>
<dbReference type="SUPFAM" id="SSF53697">
    <property type="entry name" value="SIS domain"/>
    <property type="match status" value="1"/>
</dbReference>
<accession>A0A1H2WBR4</accession>
<reference evidence="7" key="1">
    <citation type="submission" date="2016-10" db="EMBL/GenBank/DDBJ databases">
        <authorList>
            <person name="Varghese N."/>
            <person name="Submissions S."/>
        </authorList>
    </citation>
    <scope>NUCLEOTIDE SEQUENCE [LARGE SCALE GENOMIC DNA]</scope>
    <source>
        <strain evidence="7">DSM 10014</strain>
    </source>
</reference>
<evidence type="ECO:0000259" key="5">
    <source>
        <dbReference type="PROSITE" id="PS51464"/>
    </source>
</evidence>
<dbReference type="PROSITE" id="PS51071">
    <property type="entry name" value="HTH_RPIR"/>
    <property type="match status" value="1"/>
</dbReference>
<evidence type="ECO:0000313" key="7">
    <source>
        <dbReference type="Proteomes" id="UP000183076"/>
    </source>
</evidence>
<keyword evidence="3" id="KW-0804">Transcription</keyword>
<feature type="domain" description="HTH rpiR-type" evidence="4">
    <location>
        <begin position="5"/>
        <end position="81"/>
    </location>
</feature>
<organism evidence="6 7">
    <name type="scientific">Sulfitobacter pontiacus</name>
    <dbReference type="NCBI Taxonomy" id="60137"/>
    <lineage>
        <taxon>Bacteria</taxon>
        <taxon>Pseudomonadati</taxon>
        <taxon>Pseudomonadota</taxon>
        <taxon>Alphaproteobacteria</taxon>
        <taxon>Rhodobacterales</taxon>
        <taxon>Roseobacteraceae</taxon>
        <taxon>Sulfitobacter</taxon>
    </lineage>
</organism>
<dbReference type="InterPro" id="IPR047640">
    <property type="entry name" value="RpiR-like"/>
</dbReference>
<dbReference type="AlphaFoldDB" id="A0A1H2WBR4"/>
<dbReference type="RefSeq" id="WP_074635380.1">
    <property type="nucleotide sequence ID" value="NZ_CP160849.1"/>
</dbReference>
<dbReference type="Gene3D" id="1.10.10.10">
    <property type="entry name" value="Winged helix-like DNA-binding domain superfamily/Winged helix DNA-binding domain"/>
    <property type="match status" value="1"/>
</dbReference>
<dbReference type="Proteomes" id="UP000183076">
    <property type="component" value="Unassembled WGS sequence"/>
</dbReference>
<keyword evidence="2" id="KW-0238">DNA-binding</keyword>
<dbReference type="GeneID" id="94021329"/>
<dbReference type="Gene3D" id="3.40.50.10490">
    <property type="entry name" value="Glucose-6-phosphate isomerase like protein, domain 1"/>
    <property type="match status" value="1"/>
</dbReference>
<evidence type="ECO:0000259" key="4">
    <source>
        <dbReference type="PROSITE" id="PS51071"/>
    </source>
</evidence>
<dbReference type="PANTHER" id="PTHR30514">
    <property type="entry name" value="GLUCOKINASE"/>
    <property type="match status" value="1"/>
</dbReference>
<dbReference type="PANTHER" id="PTHR30514:SF18">
    <property type="entry name" value="RPIR-FAMILY TRANSCRIPTIONAL REGULATOR"/>
    <property type="match status" value="1"/>
</dbReference>
<feature type="domain" description="SIS" evidence="5">
    <location>
        <begin position="127"/>
        <end position="264"/>
    </location>
</feature>
<proteinExistence type="predicted"/>
<dbReference type="CDD" id="cd05013">
    <property type="entry name" value="SIS_RpiR"/>
    <property type="match status" value="1"/>
</dbReference>
<dbReference type="Pfam" id="PF01418">
    <property type="entry name" value="HTH_6"/>
    <property type="match status" value="1"/>
</dbReference>
<evidence type="ECO:0000256" key="3">
    <source>
        <dbReference type="ARBA" id="ARBA00023163"/>
    </source>
</evidence>
<evidence type="ECO:0000256" key="2">
    <source>
        <dbReference type="ARBA" id="ARBA00023125"/>
    </source>
</evidence>
<dbReference type="SUPFAM" id="SSF46689">
    <property type="entry name" value="Homeodomain-like"/>
    <property type="match status" value="1"/>
</dbReference>
<dbReference type="InterPro" id="IPR009057">
    <property type="entry name" value="Homeodomain-like_sf"/>
</dbReference>
<dbReference type="InterPro" id="IPR035472">
    <property type="entry name" value="RpiR-like_SIS"/>
</dbReference>
<dbReference type="EMBL" id="FNNB01000003">
    <property type="protein sequence ID" value="SDW77958.1"/>
    <property type="molecule type" value="Genomic_DNA"/>
</dbReference>
<dbReference type="GO" id="GO:0097367">
    <property type="term" value="F:carbohydrate derivative binding"/>
    <property type="evidence" value="ECO:0007669"/>
    <property type="project" value="InterPro"/>
</dbReference>
<sequence>MSNDETLKDRLSQVSAQGTPALRSFARWLLDNLSLVAFSSIRGLAKQAGVNPNTVTRMAKELGYTSFDAFRTDVQATIQTPAPNYGARAQTLRHEHRDSAFAALMEAHGENTAMLFSADILDTLNACIDPLLGARKVYVVGVRSCYAIAHYFSYVGGMAFSNFVDVPTLPGGIVDVLSQATSEDIIVGITYEHYAAEVVQACQIAQSRGARVLALTDSHGSPIAVGAWKVVPLPMAGPHFLPSLNSAFLAVEMLLVGMAARSDDAAERVSSFEDRIRQYGGYNV</sequence>
<gene>
    <name evidence="6" type="ORF">SAMN04488041_103210</name>
</gene>